<dbReference type="STRING" id="1891926.Fuma_06030"/>
<gene>
    <name evidence="1" type="ORF">Fuma_06030</name>
</gene>
<organism evidence="1 2">
    <name type="scientific">Fuerstiella marisgermanici</name>
    <dbReference type="NCBI Taxonomy" id="1891926"/>
    <lineage>
        <taxon>Bacteria</taxon>
        <taxon>Pseudomonadati</taxon>
        <taxon>Planctomycetota</taxon>
        <taxon>Planctomycetia</taxon>
        <taxon>Planctomycetales</taxon>
        <taxon>Planctomycetaceae</taxon>
        <taxon>Fuerstiella</taxon>
    </lineage>
</organism>
<dbReference type="AlphaFoldDB" id="A0A1P8WQM4"/>
<dbReference type="EMBL" id="CP017641">
    <property type="protein sequence ID" value="APZ96361.1"/>
    <property type="molecule type" value="Genomic_DNA"/>
</dbReference>
<accession>A0A1P8WQM4</accession>
<proteinExistence type="predicted"/>
<dbReference type="KEGG" id="fmr:Fuma_06030"/>
<reference evidence="1 2" key="1">
    <citation type="journal article" date="2016" name="Front. Microbiol.">
        <title>Fuerstia marisgermanicae gen. nov., sp. nov., an Unusual Member of the Phylum Planctomycetes from the German Wadden Sea.</title>
        <authorList>
            <person name="Kohn T."/>
            <person name="Heuer A."/>
            <person name="Jogler M."/>
            <person name="Vollmers J."/>
            <person name="Boedeker C."/>
            <person name="Bunk B."/>
            <person name="Rast P."/>
            <person name="Borchert D."/>
            <person name="Glockner I."/>
            <person name="Freese H.M."/>
            <person name="Klenk H.P."/>
            <person name="Overmann J."/>
            <person name="Kaster A.K."/>
            <person name="Rohde M."/>
            <person name="Wiegand S."/>
            <person name="Jogler C."/>
        </authorList>
    </citation>
    <scope>NUCLEOTIDE SEQUENCE [LARGE SCALE GENOMIC DNA]</scope>
    <source>
        <strain evidence="1 2">NH11</strain>
    </source>
</reference>
<evidence type="ECO:0000313" key="2">
    <source>
        <dbReference type="Proteomes" id="UP000187735"/>
    </source>
</evidence>
<name>A0A1P8WQM4_9PLAN</name>
<sequence>MNGPAIYQACARCTAKWFGPASVEQCPRCGATTLPPVQATPPFRVRGVLRRSVATLLASVLADHQVACLAEALGQNPPWSNNIARTLQQQIGSEFPQPVASDWWPSAGLATATPPQHATAPGSDIAGTFTAPFAHLLPAPAATKSRQPSPDCAPRLPVCHPFTPPRCRFQITVD</sequence>
<keyword evidence="2" id="KW-1185">Reference proteome</keyword>
<dbReference type="Proteomes" id="UP000187735">
    <property type="component" value="Chromosome"/>
</dbReference>
<dbReference type="OrthoDB" id="10016855at2"/>
<protein>
    <submittedName>
        <fullName evidence="1">Uncharacterized protein</fullName>
    </submittedName>
</protein>
<evidence type="ECO:0000313" key="1">
    <source>
        <dbReference type="EMBL" id="APZ96361.1"/>
    </source>
</evidence>
<dbReference type="RefSeq" id="WP_158521189.1">
    <property type="nucleotide sequence ID" value="NZ_CP017641.1"/>
</dbReference>